<sequence>MYLEKSELLESTENKTQNEILNDYYLVYLSRQLSVLGRREVHNGRAHFGIFGDGKELTQIAYAKAFRKGDWRSGYYRDQTFMLYLGLLQPEEFFAMIYGDTDLNFNPSTGGRNFNNHFSTRNINEQGEIKDLMKQYNSASDVSSTAGQMPRLLGLAQASKIVRNNPELKEVLNNNVDGNEVAFGSIGDASTSEGMFFETINAAGVLQVPLAVAVYDDGFGISVPKKLQTTKESISEVLKGFQKEKGTNGIEIYTCKGWDYPNLVSTFEKGIAACRKTQTPALFHVQEVTQPLGHSTSGSHERYKGKERLAWEKEFDCVSQFRKWILSSGKADEAALKEVENRAGKRARQARDIAWKHYTESFKTETDSLHEIVVELKEHKQKPVDHSSEFEAVTTKLFPTRRALFSFAKRLKYELHGMEEVKTEREKLIKWLEKFEARTKVMYNRQLHREGVDSTLNVEAVPVQIDEDAPMVNGHDILAENFHKLFAKYPNLVTFGEDTGFMGDVNQGMKGMQEAFGEHRVSDTGIRETTIIGQGVGLALRGFRPIAEIQYLDYLMYGLPTLSDDLASMQYRTMGKQSAPLIVRTRGHQLQGIWHAGSPMQMILGSMRGVFLCVPRNMTQAAGMYNTLLEGNDPALVIEPLKGYNVKEHLPSNLGEYKVAMGVPEVLHEGTDVTLVTYAWNAHHAVKAAQLLMELKNISVEVIDVQTLMPFDVNHRIVESIKKTNKVIFVDEDVPGGASAYMLQKVIDEQKAFNYLDTAPVTLPAAEHRPAYGIDGEYFTKPTVERIYDAIYNMMRETNVKKYPPLD</sequence>
<comment type="caution">
    <text evidence="7">The sequence shown here is derived from an EMBL/GenBank/DDBJ whole genome shotgun (WGS) entry which is preliminary data.</text>
</comment>
<dbReference type="GO" id="GO:0003863">
    <property type="term" value="F:branched-chain 2-oxo acid dehydrogenase activity"/>
    <property type="evidence" value="ECO:0007669"/>
    <property type="project" value="UniProtKB-EC"/>
</dbReference>
<comment type="cofactor">
    <cofactor evidence="1">
        <name>thiamine diphosphate</name>
        <dbReference type="ChEBI" id="CHEBI:58937"/>
    </cofactor>
</comment>
<dbReference type="OrthoDB" id="9769337at2"/>
<evidence type="ECO:0000256" key="5">
    <source>
        <dbReference type="ARBA" id="ARBA00023052"/>
    </source>
</evidence>
<dbReference type="SUPFAM" id="SSF52518">
    <property type="entry name" value="Thiamin diphosphate-binding fold (THDP-binding)"/>
    <property type="match status" value="2"/>
</dbReference>
<keyword evidence="5" id="KW-0786">Thiamine pyrophosphate</keyword>
<keyword evidence="7" id="KW-0670">Pyruvate</keyword>
<organism evidence="7 8">
    <name type="scientific">Mangrovibacterium diazotrophicum</name>
    <dbReference type="NCBI Taxonomy" id="1261403"/>
    <lineage>
        <taxon>Bacteria</taxon>
        <taxon>Pseudomonadati</taxon>
        <taxon>Bacteroidota</taxon>
        <taxon>Bacteroidia</taxon>
        <taxon>Marinilabiliales</taxon>
        <taxon>Prolixibacteraceae</taxon>
        <taxon>Mangrovibacterium</taxon>
    </lineage>
</organism>
<accession>A0A419W5I9</accession>
<dbReference type="InterPro" id="IPR029061">
    <property type="entry name" value="THDP-binding"/>
</dbReference>
<dbReference type="PANTHER" id="PTHR42980:SF1">
    <property type="entry name" value="2-OXOISOVALERATE DEHYDROGENASE SUBUNIT BETA, MITOCHONDRIAL"/>
    <property type="match status" value="1"/>
</dbReference>
<evidence type="ECO:0000259" key="6">
    <source>
        <dbReference type="SMART" id="SM00861"/>
    </source>
</evidence>
<gene>
    <name evidence="7" type="ORF">BC643_1071</name>
</gene>
<dbReference type="AlphaFoldDB" id="A0A419W5I9"/>
<evidence type="ECO:0000313" key="8">
    <source>
        <dbReference type="Proteomes" id="UP000283387"/>
    </source>
</evidence>
<dbReference type="Pfam" id="PF00676">
    <property type="entry name" value="E1_dh"/>
    <property type="match status" value="1"/>
</dbReference>
<comment type="function">
    <text evidence="2">E1 component of the 2-oxoglutarate dehydrogenase (OGDH) complex which catalyzes the decarboxylation of 2-oxoglutarate, the first step in the conversion of 2-oxoglutarate to succinyl-CoA and CO(2).</text>
</comment>
<feature type="domain" description="Transketolase-like pyrimidine-binding" evidence="6">
    <location>
        <begin position="472"/>
        <end position="646"/>
    </location>
</feature>
<dbReference type="InterPro" id="IPR009014">
    <property type="entry name" value="Transketo_C/PFOR_II"/>
</dbReference>
<dbReference type="Pfam" id="PF02780">
    <property type="entry name" value="Transketolase_C"/>
    <property type="match status" value="1"/>
</dbReference>
<dbReference type="InterPro" id="IPR001017">
    <property type="entry name" value="DH_E1"/>
</dbReference>
<dbReference type="SMART" id="SM00861">
    <property type="entry name" value="Transket_pyr"/>
    <property type="match status" value="1"/>
</dbReference>
<dbReference type="SUPFAM" id="SSF52922">
    <property type="entry name" value="TK C-terminal domain-like"/>
    <property type="match status" value="1"/>
</dbReference>
<evidence type="ECO:0000313" key="7">
    <source>
        <dbReference type="EMBL" id="RKD90728.1"/>
    </source>
</evidence>
<protein>
    <recommendedName>
        <fullName evidence="3">3-methyl-2-oxobutanoate dehydrogenase (2-methylpropanoyl-transferring)</fullName>
        <ecNumber evidence="3">1.2.4.4</ecNumber>
    </recommendedName>
</protein>
<evidence type="ECO:0000256" key="2">
    <source>
        <dbReference type="ARBA" id="ARBA00003906"/>
    </source>
</evidence>
<dbReference type="Gene3D" id="3.40.50.970">
    <property type="match status" value="2"/>
</dbReference>
<dbReference type="Pfam" id="PF02779">
    <property type="entry name" value="Transket_pyr"/>
    <property type="match status" value="1"/>
</dbReference>
<keyword evidence="8" id="KW-1185">Reference proteome</keyword>
<keyword evidence="4" id="KW-0560">Oxidoreductase</keyword>
<dbReference type="InterPro" id="IPR033248">
    <property type="entry name" value="Transketolase_C"/>
</dbReference>
<dbReference type="RefSeq" id="WP_120272107.1">
    <property type="nucleotide sequence ID" value="NZ_RAPN01000001.1"/>
</dbReference>
<dbReference type="GO" id="GO:0009083">
    <property type="term" value="P:branched-chain amino acid catabolic process"/>
    <property type="evidence" value="ECO:0007669"/>
    <property type="project" value="TreeGrafter"/>
</dbReference>
<reference evidence="7 8" key="1">
    <citation type="submission" date="2018-09" db="EMBL/GenBank/DDBJ databases">
        <title>Genomic Encyclopedia of Archaeal and Bacterial Type Strains, Phase II (KMG-II): from individual species to whole genera.</title>
        <authorList>
            <person name="Goeker M."/>
        </authorList>
    </citation>
    <scope>NUCLEOTIDE SEQUENCE [LARGE SCALE GENOMIC DNA]</scope>
    <source>
        <strain evidence="7 8">DSM 27148</strain>
    </source>
</reference>
<dbReference type="Proteomes" id="UP000283387">
    <property type="component" value="Unassembled WGS sequence"/>
</dbReference>
<evidence type="ECO:0000256" key="4">
    <source>
        <dbReference type="ARBA" id="ARBA00023002"/>
    </source>
</evidence>
<proteinExistence type="predicted"/>
<dbReference type="Gene3D" id="3.40.50.920">
    <property type="match status" value="1"/>
</dbReference>
<evidence type="ECO:0000256" key="1">
    <source>
        <dbReference type="ARBA" id="ARBA00001964"/>
    </source>
</evidence>
<dbReference type="GO" id="GO:0007584">
    <property type="term" value="P:response to nutrient"/>
    <property type="evidence" value="ECO:0007669"/>
    <property type="project" value="TreeGrafter"/>
</dbReference>
<evidence type="ECO:0000256" key="3">
    <source>
        <dbReference type="ARBA" id="ARBA00012277"/>
    </source>
</evidence>
<dbReference type="EMBL" id="RAPN01000001">
    <property type="protein sequence ID" value="RKD90728.1"/>
    <property type="molecule type" value="Genomic_DNA"/>
</dbReference>
<dbReference type="InterPro" id="IPR005475">
    <property type="entry name" value="Transketolase-like_Pyr-bd"/>
</dbReference>
<name>A0A419W5I9_9BACT</name>
<dbReference type="PANTHER" id="PTHR42980">
    <property type="entry name" value="2-OXOISOVALERATE DEHYDROGENASE SUBUNIT BETA-RELATED"/>
    <property type="match status" value="1"/>
</dbReference>
<dbReference type="EC" id="1.2.4.4" evidence="3"/>